<dbReference type="InterPro" id="IPR051704">
    <property type="entry name" value="FAD_aromatic-hydroxylase"/>
</dbReference>
<dbReference type="Gene3D" id="3.30.9.10">
    <property type="entry name" value="D-Amino Acid Oxidase, subunit A, domain 2"/>
    <property type="match status" value="1"/>
</dbReference>
<dbReference type="EMBL" id="JBHTIS010002399">
    <property type="protein sequence ID" value="MFD1049785.1"/>
    <property type="molecule type" value="Genomic_DNA"/>
</dbReference>
<dbReference type="Gene3D" id="3.50.50.60">
    <property type="entry name" value="FAD/NAD(P)-binding domain"/>
    <property type="match status" value="1"/>
</dbReference>
<name>A0ABW3MGJ7_9PSEU</name>
<dbReference type="PANTHER" id="PTHR46865">
    <property type="entry name" value="OXIDOREDUCTASE-RELATED"/>
    <property type="match status" value="1"/>
</dbReference>
<protein>
    <submittedName>
        <fullName evidence="1">Uncharacterized protein</fullName>
    </submittedName>
</protein>
<comment type="caution">
    <text evidence="1">The sequence shown here is derived from an EMBL/GenBank/DDBJ whole genome shotgun (WGS) entry which is preliminary data.</text>
</comment>
<dbReference type="InterPro" id="IPR036188">
    <property type="entry name" value="FAD/NAD-bd_sf"/>
</dbReference>
<feature type="non-terminal residue" evidence="1">
    <location>
        <position position="148"/>
    </location>
</feature>
<gene>
    <name evidence="1" type="ORF">ACFQ1S_31760</name>
</gene>
<evidence type="ECO:0000313" key="1">
    <source>
        <dbReference type="EMBL" id="MFD1049785.1"/>
    </source>
</evidence>
<reference evidence="2" key="1">
    <citation type="journal article" date="2019" name="Int. J. Syst. Evol. Microbiol.">
        <title>The Global Catalogue of Microorganisms (GCM) 10K type strain sequencing project: providing services to taxonomists for standard genome sequencing and annotation.</title>
        <authorList>
            <consortium name="The Broad Institute Genomics Platform"/>
            <consortium name="The Broad Institute Genome Sequencing Center for Infectious Disease"/>
            <person name="Wu L."/>
            <person name="Ma J."/>
        </authorList>
    </citation>
    <scope>NUCLEOTIDE SEQUENCE [LARGE SCALE GENOMIC DNA]</scope>
    <source>
        <strain evidence="2">JCM 31486</strain>
    </source>
</reference>
<dbReference type="PANTHER" id="PTHR46865:SF2">
    <property type="entry name" value="MONOOXYGENASE"/>
    <property type="match status" value="1"/>
</dbReference>
<accession>A0ABW3MGJ7</accession>
<sequence>MQPAQYLGRVGVWTMALEPQPAAAVRDVAAELEDLGYYMTYFEARTTLDLDGWELMYNLPAGNGVQGRVALVYPLGNNGRVRVMLAFVSPDLNHDRRDTDAQKKLLARVFAGAGWEVPNLIEQMWTAEDLYFERVGAVHVPEWYRGRT</sequence>
<dbReference type="Proteomes" id="UP001597045">
    <property type="component" value="Unassembled WGS sequence"/>
</dbReference>
<keyword evidence="2" id="KW-1185">Reference proteome</keyword>
<proteinExistence type="predicted"/>
<evidence type="ECO:0000313" key="2">
    <source>
        <dbReference type="Proteomes" id="UP001597045"/>
    </source>
</evidence>
<organism evidence="1 2">
    <name type="scientific">Kibdelosporangium lantanae</name>
    <dbReference type="NCBI Taxonomy" id="1497396"/>
    <lineage>
        <taxon>Bacteria</taxon>
        <taxon>Bacillati</taxon>
        <taxon>Actinomycetota</taxon>
        <taxon>Actinomycetes</taxon>
        <taxon>Pseudonocardiales</taxon>
        <taxon>Pseudonocardiaceae</taxon>
        <taxon>Kibdelosporangium</taxon>
    </lineage>
</organism>